<sequence>MPQDPNLYGQRPAKKQKKDSGSLGSLDFTAQMTALISNPASSSAAPRGRRRGEQKETVFRPGGKGAGSRDEGRGKRSGGLRLKEGQTTQEEVAELERSRRKMEEKARIYSALKRGDYVPKENEPTPLVDFDRKWAEANDGDDARDGAESDSEEEEGRGDDDEIIEFEDEYGRTRQGTRADKERLDRRRRRGLLGAEELERMSARPAAPQGLIYGDTIQTMAFAPDDADKMEELARKRDRSQTPPEMKHYDADAEIRDKGVGFYKFSKDEETRRAEMESLRKERLATEARRSEREEKKAARQREIQERRGAIEARRAKKMADSFLDVLAADL</sequence>
<name>A0AAE8MY71_9PEZI</name>
<proteinExistence type="predicted"/>
<keyword evidence="1" id="KW-0175">Coiled coil</keyword>
<evidence type="ECO:0000313" key="3">
    <source>
        <dbReference type="EMBL" id="SPO02660.1"/>
    </source>
</evidence>
<accession>A0AAE8MY71</accession>
<dbReference type="InterPro" id="IPR025066">
    <property type="entry name" value="CCDC174-like"/>
</dbReference>
<dbReference type="Proteomes" id="UP001187682">
    <property type="component" value="Unassembled WGS sequence"/>
</dbReference>
<dbReference type="EMBL" id="ONZQ02000007">
    <property type="protein sequence ID" value="SPO02660.1"/>
    <property type="molecule type" value="Genomic_DNA"/>
</dbReference>
<feature type="compositionally biased region" description="Basic and acidic residues" evidence="2">
    <location>
        <begin position="169"/>
        <end position="185"/>
    </location>
</feature>
<evidence type="ECO:0000256" key="2">
    <source>
        <dbReference type="SAM" id="MobiDB-lite"/>
    </source>
</evidence>
<protein>
    <submittedName>
        <fullName evidence="3">Uncharacterized protein</fullName>
    </submittedName>
</protein>
<feature type="region of interest" description="Disordered" evidence="2">
    <location>
        <begin position="271"/>
        <end position="309"/>
    </location>
</feature>
<evidence type="ECO:0000256" key="1">
    <source>
        <dbReference type="ARBA" id="ARBA00023054"/>
    </source>
</evidence>
<dbReference type="PANTHER" id="PTHR15885:SF1">
    <property type="entry name" value="COILED-COIL DOMAIN-CONTAINING PROTEIN 174"/>
    <property type="match status" value="1"/>
</dbReference>
<feature type="compositionally biased region" description="Acidic residues" evidence="2">
    <location>
        <begin position="148"/>
        <end position="168"/>
    </location>
</feature>
<comment type="caution">
    <text evidence="3">The sequence shown here is derived from an EMBL/GenBank/DDBJ whole genome shotgun (WGS) entry which is preliminary data.</text>
</comment>
<feature type="region of interest" description="Disordered" evidence="2">
    <location>
        <begin position="1"/>
        <end position="201"/>
    </location>
</feature>
<gene>
    <name evidence="3" type="ORF">DNG_05333</name>
</gene>
<dbReference type="PANTHER" id="PTHR15885">
    <property type="entry name" value="COILED-COIL DOMAIN-CONTAINING PROTEIN 174"/>
    <property type="match status" value="1"/>
</dbReference>
<organism evidence="3 4">
    <name type="scientific">Cephalotrichum gorgonifer</name>
    <dbReference type="NCBI Taxonomy" id="2041049"/>
    <lineage>
        <taxon>Eukaryota</taxon>
        <taxon>Fungi</taxon>
        <taxon>Dikarya</taxon>
        <taxon>Ascomycota</taxon>
        <taxon>Pezizomycotina</taxon>
        <taxon>Sordariomycetes</taxon>
        <taxon>Hypocreomycetidae</taxon>
        <taxon>Microascales</taxon>
        <taxon>Microascaceae</taxon>
        <taxon>Cephalotrichum</taxon>
    </lineage>
</organism>
<keyword evidence="4" id="KW-1185">Reference proteome</keyword>
<dbReference type="GO" id="GO:0005634">
    <property type="term" value="C:nucleus"/>
    <property type="evidence" value="ECO:0007669"/>
    <property type="project" value="TreeGrafter"/>
</dbReference>
<reference evidence="3" key="1">
    <citation type="submission" date="2018-03" db="EMBL/GenBank/DDBJ databases">
        <authorList>
            <person name="Guldener U."/>
        </authorList>
    </citation>
    <scope>NUCLEOTIDE SEQUENCE</scope>
</reference>
<dbReference type="Pfam" id="PF13300">
    <property type="entry name" value="DUF4078"/>
    <property type="match status" value="1"/>
</dbReference>
<feature type="compositionally biased region" description="Basic and acidic residues" evidence="2">
    <location>
        <begin position="94"/>
        <end position="147"/>
    </location>
</feature>
<evidence type="ECO:0000313" key="4">
    <source>
        <dbReference type="Proteomes" id="UP001187682"/>
    </source>
</evidence>
<feature type="compositionally biased region" description="Polar residues" evidence="2">
    <location>
        <begin position="28"/>
        <end position="38"/>
    </location>
</feature>
<dbReference type="AlphaFoldDB" id="A0AAE8MY71"/>